<keyword evidence="2" id="KW-1185">Reference proteome</keyword>
<evidence type="ECO:0000313" key="1">
    <source>
        <dbReference type="EMBL" id="TVU21201.1"/>
    </source>
</evidence>
<proteinExistence type="predicted"/>
<organism evidence="1 2">
    <name type="scientific">Eragrostis curvula</name>
    <name type="common">weeping love grass</name>
    <dbReference type="NCBI Taxonomy" id="38414"/>
    <lineage>
        <taxon>Eukaryota</taxon>
        <taxon>Viridiplantae</taxon>
        <taxon>Streptophyta</taxon>
        <taxon>Embryophyta</taxon>
        <taxon>Tracheophyta</taxon>
        <taxon>Spermatophyta</taxon>
        <taxon>Magnoliopsida</taxon>
        <taxon>Liliopsida</taxon>
        <taxon>Poales</taxon>
        <taxon>Poaceae</taxon>
        <taxon>PACMAD clade</taxon>
        <taxon>Chloridoideae</taxon>
        <taxon>Eragrostideae</taxon>
        <taxon>Eragrostidinae</taxon>
        <taxon>Eragrostis</taxon>
    </lineage>
</organism>
<dbReference type="Gramene" id="TVU21201">
    <property type="protein sequence ID" value="TVU21201"/>
    <property type="gene ID" value="EJB05_30825"/>
</dbReference>
<dbReference type="AlphaFoldDB" id="A0A5J9UD70"/>
<evidence type="ECO:0000313" key="2">
    <source>
        <dbReference type="Proteomes" id="UP000324897"/>
    </source>
</evidence>
<gene>
    <name evidence="1" type="ORF">EJB05_30825</name>
</gene>
<dbReference type="EMBL" id="RWGY01000026">
    <property type="protein sequence ID" value="TVU21201.1"/>
    <property type="molecule type" value="Genomic_DNA"/>
</dbReference>
<accession>A0A5J9UD70</accession>
<reference evidence="1 2" key="1">
    <citation type="journal article" date="2019" name="Sci. Rep.">
        <title>A high-quality genome of Eragrostis curvula grass provides insights into Poaceae evolution and supports new strategies to enhance forage quality.</title>
        <authorList>
            <person name="Carballo J."/>
            <person name="Santos B.A.C.M."/>
            <person name="Zappacosta D."/>
            <person name="Garbus I."/>
            <person name="Selva J.P."/>
            <person name="Gallo C.A."/>
            <person name="Diaz A."/>
            <person name="Albertini E."/>
            <person name="Caccamo M."/>
            <person name="Echenique V."/>
        </authorList>
    </citation>
    <scope>NUCLEOTIDE SEQUENCE [LARGE SCALE GENOMIC DNA]</scope>
    <source>
        <strain evidence="2">cv. Victoria</strain>
        <tissue evidence="1">Leaf</tissue>
    </source>
</reference>
<comment type="caution">
    <text evidence="1">The sequence shown here is derived from an EMBL/GenBank/DDBJ whole genome shotgun (WGS) entry which is preliminary data.</text>
</comment>
<sequence length="75" mass="8148">MHARRTFCGQLHWPGTPATFAAAVIRSTDLVAEAANKGLIKIYHVPQIAAVRTLPAATQSLDLDMLLYSSLEIKS</sequence>
<dbReference type="Proteomes" id="UP000324897">
    <property type="component" value="Unassembled WGS sequence"/>
</dbReference>
<name>A0A5J9UD70_9POAL</name>
<protein>
    <submittedName>
        <fullName evidence="1">Uncharacterized protein</fullName>
    </submittedName>
</protein>